<dbReference type="Gene3D" id="1.10.1510.10">
    <property type="entry name" value="Uncharacterised protein YqeY/AIM41 PF09424, N-terminal domain"/>
    <property type="match status" value="1"/>
</dbReference>
<dbReference type="HOGENOM" id="CLU_2012662_0_0_5"/>
<proteinExistence type="predicted"/>
<name>I4Z1U5_9HYPH</name>
<dbReference type="Proteomes" id="UP000003947">
    <property type="component" value="Unassembled WGS sequence"/>
</dbReference>
<dbReference type="PATRIC" id="fig|864069.3.peg.1106"/>
<sequence>MNDAAIENPGEAMKALLRRDLRAAMKRGDKDETAVLRELVAALDNAEAAPLRKEHPSLDRHSFSAGSAEVVRRVLTQEDVHAVLMGEIKVRVESAAELARLGAEARSIALNAEIRILRLYVQQ</sequence>
<reference evidence="1 2" key="1">
    <citation type="submission" date="2012-02" db="EMBL/GenBank/DDBJ databases">
        <title>Improved High-Quality Draft sequence of Microvirga sp. WSM3557.</title>
        <authorList>
            <consortium name="US DOE Joint Genome Institute"/>
            <person name="Lucas S."/>
            <person name="Han J."/>
            <person name="Lapidus A."/>
            <person name="Cheng J.-F."/>
            <person name="Goodwin L."/>
            <person name="Pitluck S."/>
            <person name="Peters L."/>
            <person name="Zhang X."/>
            <person name="Detter J.C."/>
            <person name="Han C."/>
            <person name="Tapia R."/>
            <person name="Land M."/>
            <person name="Hauser L."/>
            <person name="Kyrpides N."/>
            <person name="Ivanova N."/>
            <person name="Pagani I."/>
            <person name="Brau L."/>
            <person name="Yates R."/>
            <person name="O'Hara G."/>
            <person name="Rui T."/>
            <person name="Howieson J."/>
            <person name="Reeve W."/>
            <person name="Woyke T."/>
        </authorList>
    </citation>
    <scope>NUCLEOTIDE SEQUENCE [LARGE SCALE GENOMIC DNA]</scope>
    <source>
        <strain evidence="1 2">WSM3557</strain>
    </source>
</reference>
<keyword evidence="2" id="KW-1185">Reference proteome</keyword>
<evidence type="ECO:0000313" key="2">
    <source>
        <dbReference type="Proteomes" id="UP000003947"/>
    </source>
</evidence>
<evidence type="ECO:0008006" key="3">
    <source>
        <dbReference type="Google" id="ProtNLM"/>
    </source>
</evidence>
<organism evidence="1 2">
    <name type="scientific">Microvirga lotononidis</name>
    <dbReference type="NCBI Taxonomy" id="864069"/>
    <lineage>
        <taxon>Bacteria</taxon>
        <taxon>Pseudomonadati</taxon>
        <taxon>Pseudomonadota</taxon>
        <taxon>Alphaproteobacteria</taxon>
        <taxon>Hyphomicrobiales</taxon>
        <taxon>Methylobacteriaceae</taxon>
        <taxon>Microvirga</taxon>
    </lineage>
</organism>
<dbReference type="EMBL" id="JH660639">
    <property type="protein sequence ID" value="EIM30187.1"/>
    <property type="molecule type" value="Genomic_DNA"/>
</dbReference>
<dbReference type="OrthoDB" id="8421855at2"/>
<dbReference type="STRING" id="864069.MicloDRAFT_00009920"/>
<gene>
    <name evidence="1" type="ORF">MicloDRAFT_00009920</name>
</gene>
<dbReference type="eggNOG" id="ENOG5033XZ9">
    <property type="taxonomic scope" value="Bacteria"/>
</dbReference>
<evidence type="ECO:0000313" key="1">
    <source>
        <dbReference type="EMBL" id="EIM30187.1"/>
    </source>
</evidence>
<accession>I4Z1U5</accession>
<dbReference type="RefSeq" id="WP_009489636.1">
    <property type="nucleotide sequence ID" value="NZ_CP141050.1"/>
</dbReference>
<dbReference type="AlphaFoldDB" id="I4Z1U5"/>
<dbReference type="InterPro" id="IPR042184">
    <property type="entry name" value="YqeY/Aim41_N"/>
</dbReference>
<protein>
    <recommendedName>
        <fullName evidence="3">GatB/YqeY domain-containing protein</fullName>
    </recommendedName>
</protein>